<dbReference type="EMBL" id="JBHSHC010000024">
    <property type="protein sequence ID" value="MFC4766549.1"/>
    <property type="molecule type" value="Genomic_DNA"/>
</dbReference>
<evidence type="ECO:0000259" key="1">
    <source>
        <dbReference type="PROSITE" id="PS50878"/>
    </source>
</evidence>
<feature type="domain" description="Reverse transcriptase" evidence="1">
    <location>
        <begin position="70"/>
        <end position="365"/>
    </location>
</feature>
<keyword evidence="2" id="KW-0808">Transferase</keyword>
<dbReference type="PROSITE" id="PS50878">
    <property type="entry name" value="RT_POL"/>
    <property type="match status" value="1"/>
</dbReference>
<dbReference type="InterPro" id="IPR043502">
    <property type="entry name" value="DNA/RNA_pol_sf"/>
</dbReference>
<dbReference type="Proteomes" id="UP001596002">
    <property type="component" value="Unassembled WGS sequence"/>
</dbReference>
<dbReference type="InterPro" id="IPR024937">
    <property type="entry name" value="Domain_X"/>
</dbReference>
<dbReference type="InterPro" id="IPR000477">
    <property type="entry name" value="RT_dom"/>
</dbReference>
<dbReference type="InterPro" id="IPR051083">
    <property type="entry name" value="GrpII_Intron_Splice-Mob/Def"/>
</dbReference>
<accession>A0ABV9PWT0</accession>
<evidence type="ECO:0000313" key="2">
    <source>
        <dbReference type="EMBL" id="MFC4766549.1"/>
    </source>
</evidence>
<dbReference type="InterPro" id="IPR049030">
    <property type="entry name" value="AI2M-like_HNH"/>
</dbReference>
<protein>
    <submittedName>
        <fullName evidence="2">Reverse transcriptase domain-containing protein</fullName>
    </submittedName>
</protein>
<dbReference type="Pfam" id="PF21368">
    <property type="entry name" value="AI2M-like_HNH"/>
    <property type="match status" value="1"/>
</dbReference>
<keyword evidence="3" id="KW-1185">Reference proteome</keyword>
<dbReference type="Pfam" id="PF01348">
    <property type="entry name" value="Intron_maturas2"/>
    <property type="match status" value="1"/>
</dbReference>
<dbReference type="CDD" id="cd01651">
    <property type="entry name" value="RT_G2_intron"/>
    <property type="match status" value="1"/>
</dbReference>
<dbReference type="RefSeq" id="WP_380024448.1">
    <property type="nucleotide sequence ID" value="NZ_JBHSHC010000024.1"/>
</dbReference>
<dbReference type="PANTHER" id="PTHR34047:SF8">
    <property type="entry name" value="PROTEIN YKFC"/>
    <property type="match status" value="1"/>
</dbReference>
<keyword evidence="2" id="KW-0548">Nucleotidyltransferase</keyword>
<proteinExistence type="predicted"/>
<dbReference type="SUPFAM" id="SSF56672">
    <property type="entry name" value="DNA/RNA polymerases"/>
    <property type="match status" value="1"/>
</dbReference>
<comment type="caution">
    <text evidence="2">The sequence shown here is derived from an EMBL/GenBank/DDBJ whole genome shotgun (WGS) entry which is preliminary data.</text>
</comment>
<dbReference type="PANTHER" id="PTHR34047">
    <property type="entry name" value="NUCLEAR INTRON MATURASE 1, MITOCHONDRIAL-RELATED"/>
    <property type="match status" value="1"/>
</dbReference>
<gene>
    <name evidence="2" type="ORF">ACFO8Q_04025</name>
</gene>
<dbReference type="GO" id="GO:0003964">
    <property type="term" value="F:RNA-directed DNA polymerase activity"/>
    <property type="evidence" value="ECO:0007669"/>
    <property type="project" value="UniProtKB-KW"/>
</dbReference>
<keyword evidence="2" id="KW-0695">RNA-directed DNA polymerase</keyword>
<sequence>MRDPRVVLDTLREKTRSDPSYVFDKLYRNLYNPEFYIMAYGKIAPKPGNMTPGSDGQTIDGFSLEKVNIIIEALKTEQYQPTPARREYIPKKNGGKRPLGIPATYDKILQKVVRNILEAIYEDTFSEHSHGFRPSRSCHTALEEVTQKCRGTKWWIEGDIKGFFDNINHETLINILRKRIRDEKFLRLIWKFLRAGYVEDWKFNYTYSGTPQGGIISPLLANIYLNELDKYMEMYKTKFDKGKKRKNNPEYKAISFQIENKRRKLMNPKLSGEELKALQTTIKELEVKRTKIDSVHPMDENFKRLNYVRYADDFVVSVIGSREETEQIKEDIKDFLQKELKLELSAEKTLITHWKNPVKFLGYEIFISDGKGNSVSIKNRKGGGWVRTTSGHVTLSLPYEAIEKFMLKNDYIYIDKEGKWKAKERGKYKNNDDLEIVSIYNSEIRGFYNYYSLAKNVNKLNHPYHLIRTSFLKTLAMKYKTKTSFIAKKFSRDGELGVWFKNAKGQMKFRAFYHEGFKRRLKPLKEPNVDQPKNTLIYSAVTSLEERIKANKCEWCDDTTGPFEVHHVRKFKDLKGKARWEQFMLARNRKTVVMCLKCHDDLHAGKLD</sequence>
<dbReference type="Pfam" id="PF00078">
    <property type="entry name" value="RVT_1"/>
    <property type="match status" value="2"/>
</dbReference>
<evidence type="ECO:0000313" key="3">
    <source>
        <dbReference type="Proteomes" id="UP001596002"/>
    </source>
</evidence>
<name>A0ABV9PWT0_9BACL</name>
<reference evidence="3" key="1">
    <citation type="journal article" date="2019" name="Int. J. Syst. Evol. Microbiol.">
        <title>The Global Catalogue of Microorganisms (GCM) 10K type strain sequencing project: providing services to taxonomists for standard genome sequencing and annotation.</title>
        <authorList>
            <consortium name="The Broad Institute Genomics Platform"/>
            <consortium name="The Broad Institute Genome Sequencing Center for Infectious Disease"/>
            <person name="Wu L."/>
            <person name="Ma J."/>
        </authorList>
    </citation>
    <scope>NUCLEOTIDE SEQUENCE [LARGE SCALE GENOMIC DNA]</scope>
    <source>
        <strain evidence="3">WYCCWR 12678</strain>
    </source>
</reference>
<organism evidence="2 3">
    <name type="scientific">Effusibacillus consociatus</name>
    <dbReference type="NCBI Taxonomy" id="1117041"/>
    <lineage>
        <taxon>Bacteria</taxon>
        <taxon>Bacillati</taxon>
        <taxon>Bacillota</taxon>
        <taxon>Bacilli</taxon>
        <taxon>Bacillales</taxon>
        <taxon>Alicyclobacillaceae</taxon>
        <taxon>Effusibacillus</taxon>
    </lineage>
</organism>